<keyword evidence="9" id="KW-1185">Reference proteome</keyword>
<keyword evidence="4" id="KW-0663">Pyridoxal phosphate</keyword>
<evidence type="ECO:0000256" key="6">
    <source>
        <dbReference type="PIRSR" id="PIRSR017617-1"/>
    </source>
</evidence>
<evidence type="ECO:0000313" key="9">
    <source>
        <dbReference type="Proteomes" id="UP001060336"/>
    </source>
</evidence>
<evidence type="ECO:0000256" key="2">
    <source>
        <dbReference type="ARBA" id="ARBA00006966"/>
    </source>
</evidence>
<dbReference type="InterPro" id="IPR015421">
    <property type="entry name" value="PyrdxlP-dep_Trfase_major"/>
</dbReference>
<accession>A0A9J7AWX0</accession>
<dbReference type="PIRSF" id="PIRSF017617">
    <property type="entry name" value="Thr_aldolase"/>
    <property type="match status" value="1"/>
</dbReference>
<feature type="domain" description="Aromatic amino acid beta-eliminating lyase/threonine aldolase" evidence="7">
    <location>
        <begin position="12"/>
        <end position="296"/>
    </location>
</feature>
<dbReference type="EMBL" id="CP102480">
    <property type="protein sequence ID" value="UUX50748.1"/>
    <property type="molecule type" value="Genomic_DNA"/>
</dbReference>
<comment type="cofactor">
    <cofactor evidence="1">
        <name>pyridoxal 5'-phosphate</name>
        <dbReference type="ChEBI" id="CHEBI:597326"/>
    </cofactor>
</comment>
<comment type="similarity">
    <text evidence="2">Belongs to the threonine aldolase family.</text>
</comment>
<evidence type="ECO:0000256" key="5">
    <source>
        <dbReference type="ARBA" id="ARBA00023239"/>
    </source>
</evidence>
<dbReference type="InterPro" id="IPR001597">
    <property type="entry name" value="ArAA_b-elim_lyase/Thr_aldolase"/>
</dbReference>
<dbReference type="RefSeq" id="WP_257769973.1">
    <property type="nucleotide sequence ID" value="NZ_CP102480.1"/>
</dbReference>
<evidence type="ECO:0000313" key="8">
    <source>
        <dbReference type="EMBL" id="UUX50748.1"/>
    </source>
</evidence>
<dbReference type="InterPro" id="IPR015424">
    <property type="entry name" value="PyrdxlP-dep_Trfase"/>
</dbReference>
<gene>
    <name evidence="8" type="ORF">NUH88_03390</name>
</gene>
<dbReference type="GO" id="GO:0005829">
    <property type="term" value="C:cytosol"/>
    <property type="evidence" value="ECO:0007669"/>
    <property type="project" value="TreeGrafter"/>
</dbReference>
<keyword evidence="5 8" id="KW-0456">Lyase</keyword>
<dbReference type="KEGG" id="naci:NUH88_03390"/>
<dbReference type="Gene3D" id="3.90.1150.10">
    <property type="entry name" value="Aspartate Aminotransferase, domain 1"/>
    <property type="match status" value="1"/>
</dbReference>
<dbReference type="Proteomes" id="UP001060336">
    <property type="component" value="Chromosome"/>
</dbReference>
<evidence type="ECO:0000259" key="7">
    <source>
        <dbReference type="Pfam" id="PF01212"/>
    </source>
</evidence>
<dbReference type="InterPro" id="IPR015422">
    <property type="entry name" value="PyrdxlP-dep_Trfase_small"/>
</dbReference>
<dbReference type="SUPFAM" id="SSF53383">
    <property type="entry name" value="PLP-dependent transferases"/>
    <property type="match status" value="1"/>
</dbReference>
<dbReference type="Gene3D" id="3.40.640.10">
    <property type="entry name" value="Type I PLP-dependent aspartate aminotransferase-like (Major domain)"/>
    <property type="match status" value="1"/>
</dbReference>
<name>A0A9J7AWX0_9PROT</name>
<dbReference type="AlphaFoldDB" id="A0A9J7AWX0"/>
<dbReference type="GO" id="GO:0006567">
    <property type="term" value="P:L-threonine catabolic process"/>
    <property type="evidence" value="ECO:0007669"/>
    <property type="project" value="TreeGrafter"/>
</dbReference>
<evidence type="ECO:0000256" key="1">
    <source>
        <dbReference type="ARBA" id="ARBA00001933"/>
    </source>
</evidence>
<feature type="modified residue" description="N6-(pyridoxal phosphate)lysine" evidence="6">
    <location>
        <position position="209"/>
    </location>
</feature>
<dbReference type="InterPro" id="IPR023603">
    <property type="entry name" value="Low_specificity_L-TA-like"/>
</dbReference>
<protein>
    <submittedName>
        <fullName evidence="8">Beta-eliminating lyase-related protein</fullName>
    </submittedName>
</protein>
<evidence type="ECO:0000256" key="3">
    <source>
        <dbReference type="ARBA" id="ARBA00011881"/>
    </source>
</evidence>
<dbReference type="FunFam" id="3.40.640.10:FF:000030">
    <property type="entry name" value="Low-specificity L-threonine aldolase"/>
    <property type="match status" value="1"/>
</dbReference>
<dbReference type="NCBIfam" id="NF041359">
    <property type="entry name" value="GntG_guanitoxin"/>
    <property type="match status" value="1"/>
</dbReference>
<dbReference type="PANTHER" id="PTHR48097">
    <property type="entry name" value="L-THREONINE ALDOLASE-RELATED"/>
    <property type="match status" value="1"/>
</dbReference>
<dbReference type="PANTHER" id="PTHR48097:SF9">
    <property type="entry name" value="L-THREONINE ALDOLASE"/>
    <property type="match status" value="1"/>
</dbReference>
<dbReference type="FunFam" id="3.90.1150.10:FF:000041">
    <property type="entry name" value="Low-specificity L-threonine aldolase"/>
    <property type="match status" value="1"/>
</dbReference>
<proteinExistence type="inferred from homology"/>
<dbReference type="GO" id="GO:0006545">
    <property type="term" value="P:glycine biosynthetic process"/>
    <property type="evidence" value="ECO:0007669"/>
    <property type="project" value="TreeGrafter"/>
</dbReference>
<evidence type="ECO:0000256" key="4">
    <source>
        <dbReference type="ARBA" id="ARBA00022898"/>
    </source>
</evidence>
<dbReference type="GO" id="GO:0008732">
    <property type="term" value="F:L-allo-threonine aldolase activity"/>
    <property type="evidence" value="ECO:0007669"/>
    <property type="project" value="TreeGrafter"/>
</dbReference>
<reference evidence="8" key="1">
    <citation type="submission" date="2022-08" db="EMBL/GenBank/DDBJ databases">
        <title>Nisaea acidiphila sp. nov., isolated from a marine algal debris and emended description of the genus Nisaea Urios et al. 2008.</title>
        <authorList>
            <person name="Kwon K."/>
        </authorList>
    </citation>
    <scope>NUCLEOTIDE SEQUENCE</scope>
    <source>
        <strain evidence="8">MEBiC11861</strain>
    </source>
</reference>
<comment type="subunit">
    <text evidence="3">Homotetramer.</text>
</comment>
<dbReference type="Pfam" id="PF01212">
    <property type="entry name" value="Beta_elim_lyase"/>
    <property type="match status" value="1"/>
</dbReference>
<organism evidence="8 9">
    <name type="scientific">Nisaea acidiphila</name>
    <dbReference type="NCBI Taxonomy" id="1862145"/>
    <lineage>
        <taxon>Bacteria</taxon>
        <taxon>Pseudomonadati</taxon>
        <taxon>Pseudomonadota</taxon>
        <taxon>Alphaproteobacteria</taxon>
        <taxon>Rhodospirillales</taxon>
        <taxon>Thalassobaculaceae</taxon>
        <taxon>Nisaea</taxon>
    </lineage>
</organism>
<sequence>MTANEIVVPAVDLYSDTVSRPTDGMRRAMAEAEVGNEQAMEDPTVNRLCDRVAELLGKEAAVFLPSGTMCNEIAYRVWVDRGEEIILEETAHALHFEAGGPAALAGAMCRTLKGERGIFSAADLETVIRTRGGKHGQRQALVNLENTANLGGGAVWPLAAVAEVAECARSHNLKVHMDGARLLNAVVASGTLASAYGQLCDSVWIDLSKGLGCPVGGVLAGSAEFIDRAWLFKHQFGGAMRQAGILAAAGLYALDHHVQRLSEDHANARYLAEGIAAIGGLSVAVDEIETNMVYFDVETGRLDAAGLSARLMQDHKVRIGAMGPRRMRAVTHIDIDRSGIEAALGALKSAMETA</sequence>